<evidence type="ECO:0000313" key="4">
    <source>
        <dbReference type="Proteomes" id="UP000242474"/>
    </source>
</evidence>
<dbReference type="GO" id="GO:0016301">
    <property type="term" value="F:kinase activity"/>
    <property type="evidence" value="ECO:0007669"/>
    <property type="project" value="UniProtKB-KW"/>
</dbReference>
<evidence type="ECO:0000256" key="1">
    <source>
        <dbReference type="ARBA" id="ARBA00022723"/>
    </source>
</evidence>
<keyword evidence="3" id="KW-0418">Kinase</keyword>
<dbReference type="InterPro" id="IPR011611">
    <property type="entry name" value="PfkB_dom"/>
</dbReference>
<dbReference type="OrthoDB" id="198885at2759"/>
<dbReference type="EMBL" id="KZ303504">
    <property type="protein sequence ID" value="PIA15831.1"/>
    <property type="molecule type" value="Genomic_DNA"/>
</dbReference>
<dbReference type="STRING" id="763665.A0A2G5B9Z2"/>
<keyword evidence="3" id="KW-0808">Transferase</keyword>
<dbReference type="PANTHER" id="PTHR42909">
    <property type="entry name" value="ZGC:136858"/>
    <property type="match status" value="1"/>
</dbReference>
<keyword evidence="1" id="KW-0479">Metal-binding</keyword>
<name>A0A2G5B9Z2_COERN</name>
<keyword evidence="4" id="KW-1185">Reference proteome</keyword>
<proteinExistence type="predicted"/>
<dbReference type="GO" id="GO:0005737">
    <property type="term" value="C:cytoplasm"/>
    <property type="evidence" value="ECO:0007669"/>
    <property type="project" value="TreeGrafter"/>
</dbReference>
<reference evidence="3 4" key="1">
    <citation type="journal article" date="2015" name="Genome Biol. Evol.">
        <title>Phylogenomic analyses indicate that early fungi evolved digesting cell walls of algal ancestors of land plants.</title>
        <authorList>
            <person name="Chang Y."/>
            <person name="Wang S."/>
            <person name="Sekimoto S."/>
            <person name="Aerts A.L."/>
            <person name="Choi C."/>
            <person name="Clum A."/>
            <person name="LaButti K.M."/>
            <person name="Lindquist E.A."/>
            <person name="Yee Ngan C."/>
            <person name="Ohm R.A."/>
            <person name="Salamov A.A."/>
            <person name="Grigoriev I.V."/>
            <person name="Spatafora J.W."/>
            <person name="Berbee M.L."/>
        </authorList>
    </citation>
    <scope>NUCLEOTIDE SEQUENCE [LARGE SCALE GENOMIC DNA]</scope>
    <source>
        <strain evidence="3 4">NRRL 1564</strain>
    </source>
</reference>
<feature type="domain" description="Carbohydrate kinase PfkB" evidence="2">
    <location>
        <begin position="20"/>
        <end position="101"/>
    </location>
</feature>
<dbReference type="AlphaFoldDB" id="A0A2G5B9Z2"/>
<dbReference type="Proteomes" id="UP000242474">
    <property type="component" value="Unassembled WGS sequence"/>
</dbReference>
<dbReference type="GO" id="GO:0046872">
    <property type="term" value="F:metal ion binding"/>
    <property type="evidence" value="ECO:0007669"/>
    <property type="project" value="UniProtKB-KW"/>
</dbReference>
<organism evidence="3 4">
    <name type="scientific">Coemansia reversa (strain ATCC 12441 / NRRL 1564)</name>
    <dbReference type="NCBI Taxonomy" id="763665"/>
    <lineage>
        <taxon>Eukaryota</taxon>
        <taxon>Fungi</taxon>
        <taxon>Fungi incertae sedis</taxon>
        <taxon>Zoopagomycota</taxon>
        <taxon>Kickxellomycotina</taxon>
        <taxon>Kickxellomycetes</taxon>
        <taxon>Kickxellales</taxon>
        <taxon>Kickxellaceae</taxon>
        <taxon>Coemansia</taxon>
    </lineage>
</organism>
<dbReference type="InterPro" id="IPR029056">
    <property type="entry name" value="Ribokinase-like"/>
</dbReference>
<feature type="non-terminal residue" evidence="3">
    <location>
        <position position="131"/>
    </location>
</feature>
<gene>
    <name evidence="3" type="ORF">COEREDRAFT_24915</name>
</gene>
<sequence>KPLLVIGGIAVDITSQVDPTSKKGKLVASSYPGTVRMSVGGVGQNIARAAHLLGAETALMTAIGCDAFGMAACKELEELGMDTRFVLRLGSGWHTAVYNALHAFDGDLVAAVADMHINCAFSAEKVRDAFV</sequence>
<protein>
    <submittedName>
        <fullName evidence="3">Ribokinase-like protein</fullName>
    </submittedName>
</protein>
<dbReference type="GO" id="GO:0004730">
    <property type="term" value="F:pseudouridylate synthase activity"/>
    <property type="evidence" value="ECO:0007669"/>
    <property type="project" value="TreeGrafter"/>
</dbReference>
<accession>A0A2G5B9Z2</accession>
<dbReference type="Gene3D" id="3.40.1190.20">
    <property type="match status" value="1"/>
</dbReference>
<dbReference type="GO" id="GO:0016798">
    <property type="term" value="F:hydrolase activity, acting on glycosyl bonds"/>
    <property type="evidence" value="ECO:0007669"/>
    <property type="project" value="TreeGrafter"/>
</dbReference>
<dbReference type="Pfam" id="PF00294">
    <property type="entry name" value="PfkB"/>
    <property type="match status" value="1"/>
</dbReference>
<dbReference type="PANTHER" id="PTHR42909:SF1">
    <property type="entry name" value="CARBOHYDRATE KINASE PFKB DOMAIN-CONTAINING PROTEIN"/>
    <property type="match status" value="1"/>
</dbReference>
<evidence type="ECO:0000313" key="3">
    <source>
        <dbReference type="EMBL" id="PIA15831.1"/>
    </source>
</evidence>
<evidence type="ECO:0000259" key="2">
    <source>
        <dbReference type="Pfam" id="PF00294"/>
    </source>
</evidence>
<feature type="non-terminal residue" evidence="3">
    <location>
        <position position="1"/>
    </location>
</feature>
<dbReference type="SUPFAM" id="SSF53613">
    <property type="entry name" value="Ribokinase-like"/>
    <property type="match status" value="1"/>
</dbReference>